<comment type="caution">
    <text evidence="1">The sequence shown here is derived from an EMBL/GenBank/DDBJ whole genome shotgun (WGS) entry which is preliminary data.</text>
</comment>
<accession>A0AAW2DK44</accession>
<reference evidence="1 2" key="1">
    <citation type="submission" date="2024-01" db="EMBL/GenBank/DDBJ databases">
        <title>A telomere-to-telomere, gap-free genome of sweet tea (Lithocarpus litseifolius).</title>
        <authorList>
            <person name="Zhou J."/>
        </authorList>
    </citation>
    <scope>NUCLEOTIDE SEQUENCE [LARGE SCALE GENOMIC DNA]</scope>
    <source>
        <strain evidence="1">Zhou-2022a</strain>
        <tissue evidence="1">Leaf</tissue>
    </source>
</reference>
<dbReference type="InterPro" id="IPR055298">
    <property type="entry name" value="AtLOH3-like"/>
</dbReference>
<proteinExistence type="predicted"/>
<gene>
    <name evidence="1" type="ORF">SO802_011052</name>
</gene>
<evidence type="ECO:0008006" key="3">
    <source>
        <dbReference type="Google" id="ProtNLM"/>
    </source>
</evidence>
<sequence length="103" mass="11583">MRGEWNGLKALVSSDCPYAYYIHCFAHRLQLALVAASKEVILVQSFFNRLSSVVNVVGASCKRTEQLKKAYANQIAYFVEIGELETRRGLNQISTLQRAGDTR</sequence>
<dbReference type="EMBL" id="JAZDWU010000003">
    <property type="protein sequence ID" value="KAL0009550.1"/>
    <property type="molecule type" value="Genomic_DNA"/>
</dbReference>
<keyword evidence="2" id="KW-1185">Reference proteome</keyword>
<evidence type="ECO:0000313" key="1">
    <source>
        <dbReference type="EMBL" id="KAL0009550.1"/>
    </source>
</evidence>
<dbReference type="Proteomes" id="UP001459277">
    <property type="component" value="Unassembled WGS sequence"/>
</dbReference>
<dbReference type="PANTHER" id="PTHR11697">
    <property type="entry name" value="GENERAL TRANSCRIPTION FACTOR 2-RELATED ZINC FINGER PROTEIN"/>
    <property type="match status" value="1"/>
</dbReference>
<dbReference type="PANTHER" id="PTHR11697:SF231">
    <property type="entry name" value="TTF-TYPE DOMAIN-CONTAINING PROTEIN"/>
    <property type="match status" value="1"/>
</dbReference>
<evidence type="ECO:0000313" key="2">
    <source>
        <dbReference type="Proteomes" id="UP001459277"/>
    </source>
</evidence>
<protein>
    <recommendedName>
        <fullName evidence="3">DUF4371 domain-containing protein</fullName>
    </recommendedName>
</protein>
<dbReference type="AlphaFoldDB" id="A0AAW2DK44"/>
<organism evidence="1 2">
    <name type="scientific">Lithocarpus litseifolius</name>
    <dbReference type="NCBI Taxonomy" id="425828"/>
    <lineage>
        <taxon>Eukaryota</taxon>
        <taxon>Viridiplantae</taxon>
        <taxon>Streptophyta</taxon>
        <taxon>Embryophyta</taxon>
        <taxon>Tracheophyta</taxon>
        <taxon>Spermatophyta</taxon>
        <taxon>Magnoliopsida</taxon>
        <taxon>eudicotyledons</taxon>
        <taxon>Gunneridae</taxon>
        <taxon>Pentapetalae</taxon>
        <taxon>rosids</taxon>
        <taxon>fabids</taxon>
        <taxon>Fagales</taxon>
        <taxon>Fagaceae</taxon>
        <taxon>Lithocarpus</taxon>
    </lineage>
</organism>
<name>A0AAW2DK44_9ROSI</name>